<protein>
    <submittedName>
        <fullName evidence="1">Uncharacterized protein</fullName>
    </submittedName>
</protein>
<dbReference type="EMBL" id="SJPZ01000001">
    <property type="protein sequence ID" value="TWU66335.1"/>
    <property type="molecule type" value="Genomic_DNA"/>
</dbReference>
<accession>A0A5C6FXI5</accession>
<gene>
    <name evidence="1" type="ORF">V7x_18990</name>
</gene>
<dbReference type="OrthoDB" id="268932at2"/>
<evidence type="ECO:0000313" key="2">
    <source>
        <dbReference type="Proteomes" id="UP000316476"/>
    </source>
</evidence>
<comment type="caution">
    <text evidence="1">The sequence shown here is derived from an EMBL/GenBank/DDBJ whole genome shotgun (WGS) entry which is preliminary data.</text>
</comment>
<dbReference type="AlphaFoldDB" id="A0A5C6FXI5"/>
<reference evidence="1 2" key="1">
    <citation type="submission" date="2019-02" db="EMBL/GenBank/DDBJ databases">
        <title>Deep-cultivation of Planctomycetes and their phenomic and genomic characterization uncovers novel biology.</title>
        <authorList>
            <person name="Wiegand S."/>
            <person name="Jogler M."/>
            <person name="Boedeker C."/>
            <person name="Pinto D."/>
            <person name="Vollmers J."/>
            <person name="Rivas-Marin E."/>
            <person name="Kohn T."/>
            <person name="Peeters S.H."/>
            <person name="Heuer A."/>
            <person name="Rast P."/>
            <person name="Oberbeckmann S."/>
            <person name="Bunk B."/>
            <person name="Jeske O."/>
            <person name="Meyerdierks A."/>
            <person name="Storesund J.E."/>
            <person name="Kallscheuer N."/>
            <person name="Luecker S."/>
            <person name="Lage O.M."/>
            <person name="Pohl T."/>
            <person name="Merkel B.J."/>
            <person name="Hornburger P."/>
            <person name="Mueller R.-W."/>
            <person name="Bruemmer F."/>
            <person name="Labrenz M."/>
            <person name="Spormann A.M."/>
            <person name="Op Den Camp H."/>
            <person name="Overmann J."/>
            <person name="Amann R."/>
            <person name="Jetten M.S.M."/>
            <person name="Mascher T."/>
            <person name="Medema M.H."/>
            <person name="Devos D.P."/>
            <person name="Kaster A.-K."/>
            <person name="Ovreas L."/>
            <person name="Rohde M."/>
            <person name="Galperin M.Y."/>
            <person name="Jogler C."/>
        </authorList>
    </citation>
    <scope>NUCLEOTIDE SEQUENCE [LARGE SCALE GENOMIC DNA]</scope>
    <source>
        <strain evidence="1 2">V7</strain>
    </source>
</reference>
<name>A0A5C6FXI5_9PLAN</name>
<proteinExistence type="predicted"/>
<evidence type="ECO:0000313" key="1">
    <source>
        <dbReference type="EMBL" id="TWU66335.1"/>
    </source>
</evidence>
<dbReference type="Proteomes" id="UP000316476">
    <property type="component" value="Unassembled WGS sequence"/>
</dbReference>
<organism evidence="1 2">
    <name type="scientific">Crateriforma conspicua</name>
    <dbReference type="NCBI Taxonomy" id="2527996"/>
    <lineage>
        <taxon>Bacteria</taxon>
        <taxon>Pseudomonadati</taxon>
        <taxon>Planctomycetota</taxon>
        <taxon>Planctomycetia</taxon>
        <taxon>Planctomycetales</taxon>
        <taxon>Planctomycetaceae</taxon>
        <taxon>Crateriforma</taxon>
    </lineage>
</organism>
<dbReference type="RefSeq" id="WP_146412990.1">
    <property type="nucleotide sequence ID" value="NZ_SJPZ01000001.1"/>
</dbReference>
<sequence length="178" mass="19241">MTHTSLPPALGFYGVVHSEATGWTGGLLVLNETGRPLEFRCTLPVRPTKTHEILFGPTIRDHLIGEVIASVLLKSCRCPLSMILCRQAEAMALDTLADCPVALVRQAAQDDEGPIAPDMIAGAAEARFAGSDLLVAMEHLPRVESLNEALPSFPDVEEPFDRIHEAIREAHSQLARAA</sequence>